<gene>
    <name evidence="2" type="ORF">PROFUN_05414</name>
</gene>
<keyword evidence="3" id="KW-1185">Reference proteome</keyword>
<dbReference type="SUPFAM" id="SSF50685">
    <property type="entry name" value="Barwin-like endoglucanases"/>
    <property type="match status" value="1"/>
</dbReference>
<reference evidence="2 3" key="1">
    <citation type="journal article" date="2018" name="Genome Biol. Evol.">
        <title>Multiple Roots of Fruiting Body Formation in Amoebozoa.</title>
        <authorList>
            <person name="Hillmann F."/>
            <person name="Forbes G."/>
            <person name="Novohradska S."/>
            <person name="Ferling I."/>
            <person name="Riege K."/>
            <person name="Groth M."/>
            <person name="Westermann M."/>
            <person name="Marz M."/>
            <person name="Spaller T."/>
            <person name="Winckler T."/>
            <person name="Schaap P."/>
            <person name="Glockner G."/>
        </authorList>
    </citation>
    <scope>NUCLEOTIDE SEQUENCE [LARGE SCALE GENOMIC DNA]</scope>
    <source>
        <strain evidence="2 3">Jena</strain>
    </source>
</reference>
<dbReference type="EMBL" id="MDYQ01000033">
    <property type="protein sequence ID" value="PRP86273.1"/>
    <property type="molecule type" value="Genomic_DNA"/>
</dbReference>
<proteinExistence type="predicted"/>
<evidence type="ECO:0000313" key="2">
    <source>
        <dbReference type="EMBL" id="PRP86273.1"/>
    </source>
</evidence>
<protein>
    <submittedName>
        <fullName evidence="2">Uncharacterized protein</fullName>
    </submittedName>
</protein>
<dbReference type="Proteomes" id="UP000241769">
    <property type="component" value="Unassembled WGS sequence"/>
</dbReference>
<accession>A0A2P6NQN4</accession>
<sequence length="273" mass="29271">MSGTTSTAVNYARQFERALNFPTSVLSETFFHVNILYQPNMRAVTLIVLLCVVASALALKNDWQFCSVSSECANNCCSKQYSGDGKLKCTPGGSQCVRSGSSSGSSTSGSSTSGSGTGSGGSSSLPSTVKAFRSPMSGIGSWFRASNSGDSTNGNSWCGYRYYNSDPVFAPDLNQMTDNTVATWGSNPTLWKKYTGIYCGLEANVTNPRNGRSMIMYIGDGFDPKWVRSPGSIDIMTDAFNYLWGSNTGNKNDVIQGVKWSLTGRKSAKYTAH</sequence>
<evidence type="ECO:0000256" key="1">
    <source>
        <dbReference type="SAM" id="MobiDB-lite"/>
    </source>
</evidence>
<feature type="region of interest" description="Disordered" evidence="1">
    <location>
        <begin position="99"/>
        <end position="126"/>
    </location>
</feature>
<dbReference type="InterPro" id="IPR036908">
    <property type="entry name" value="RlpA-like_sf"/>
</dbReference>
<organism evidence="2 3">
    <name type="scientific">Planoprotostelium fungivorum</name>
    <dbReference type="NCBI Taxonomy" id="1890364"/>
    <lineage>
        <taxon>Eukaryota</taxon>
        <taxon>Amoebozoa</taxon>
        <taxon>Evosea</taxon>
        <taxon>Variosea</taxon>
        <taxon>Cavosteliida</taxon>
        <taxon>Cavosteliaceae</taxon>
        <taxon>Planoprotostelium</taxon>
    </lineage>
</organism>
<dbReference type="InParanoid" id="A0A2P6NQN4"/>
<name>A0A2P6NQN4_9EUKA</name>
<dbReference type="OrthoDB" id="428177at2759"/>
<evidence type="ECO:0000313" key="3">
    <source>
        <dbReference type="Proteomes" id="UP000241769"/>
    </source>
</evidence>
<comment type="caution">
    <text evidence="2">The sequence shown here is derived from an EMBL/GenBank/DDBJ whole genome shotgun (WGS) entry which is preliminary data.</text>
</comment>
<feature type="compositionally biased region" description="Low complexity" evidence="1">
    <location>
        <begin position="99"/>
        <end position="114"/>
    </location>
</feature>
<dbReference type="AlphaFoldDB" id="A0A2P6NQN4"/>